<dbReference type="EMBL" id="CAJJDP010000075">
    <property type="protein sequence ID" value="CAD8180911.1"/>
    <property type="molecule type" value="Genomic_DNA"/>
</dbReference>
<protein>
    <submittedName>
        <fullName evidence="1">Uncharacterized protein</fullName>
    </submittedName>
</protein>
<comment type="caution">
    <text evidence="1">The sequence shown here is derived from an EMBL/GenBank/DDBJ whole genome shotgun (WGS) entry which is preliminary data.</text>
</comment>
<dbReference type="Proteomes" id="UP000683925">
    <property type="component" value="Unassembled WGS sequence"/>
</dbReference>
<proteinExistence type="predicted"/>
<dbReference type="OrthoDB" id="8954335at2759"/>
<gene>
    <name evidence="1" type="ORF">POCTA_138.1.T0760037</name>
</gene>
<evidence type="ECO:0000313" key="2">
    <source>
        <dbReference type="Proteomes" id="UP000683925"/>
    </source>
</evidence>
<name>A0A8S1VVQ6_PAROT</name>
<evidence type="ECO:0000313" key="1">
    <source>
        <dbReference type="EMBL" id="CAD8180911.1"/>
    </source>
</evidence>
<sequence length="231" mass="27409">MKQAIQNEFDFDCAQQHKLPICAIIQDPNLNVIDRLLCQQCIIDLDKDKSVLGWRKVQEKVQSHINEKQRINSQLISLILPLVKQVKSNIELLKDTIMKEFIILEGMIEEWQVRLQKEVKLLESQQFIKELEYVFGNLEIEVSLDETIKRDLKKINSNYISQVQSKLTFFNEFDQQKICNTVLNSIKKEEFQSQINKKIDVNSNGLDKKNKYYKKNNWHLKEVQEDELHFI</sequence>
<keyword evidence="2" id="KW-1185">Reference proteome</keyword>
<dbReference type="AlphaFoldDB" id="A0A8S1VVQ6"/>
<accession>A0A8S1VVQ6</accession>
<organism evidence="1 2">
    <name type="scientific">Paramecium octaurelia</name>
    <dbReference type="NCBI Taxonomy" id="43137"/>
    <lineage>
        <taxon>Eukaryota</taxon>
        <taxon>Sar</taxon>
        <taxon>Alveolata</taxon>
        <taxon>Ciliophora</taxon>
        <taxon>Intramacronucleata</taxon>
        <taxon>Oligohymenophorea</taxon>
        <taxon>Peniculida</taxon>
        <taxon>Parameciidae</taxon>
        <taxon>Paramecium</taxon>
    </lineage>
</organism>
<reference evidence="1" key="1">
    <citation type="submission" date="2021-01" db="EMBL/GenBank/DDBJ databases">
        <authorList>
            <consortium name="Genoscope - CEA"/>
            <person name="William W."/>
        </authorList>
    </citation>
    <scope>NUCLEOTIDE SEQUENCE</scope>
</reference>